<dbReference type="AlphaFoldDB" id="A0A7K1FEG2"/>
<reference evidence="5 6" key="1">
    <citation type="submission" date="2019-11" db="EMBL/GenBank/DDBJ databases">
        <authorList>
            <person name="Jiang L.-Q."/>
        </authorList>
    </citation>
    <scope>NUCLEOTIDE SEQUENCE [LARGE SCALE GENOMIC DNA]</scope>
    <source>
        <strain evidence="5 6">YIM 132087</strain>
    </source>
</reference>
<evidence type="ECO:0000313" key="5">
    <source>
        <dbReference type="EMBL" id="MTD12466.1"/>
    </source>
</evidence>
<feature type="domain" description="AMP-dependent synthetase/ligase" evidence="3">
    <location>
        <begin position="34"/>
        <end position="407"/>
    </location>
</feature>
<gene>
    <name evidence="5" type="ORF">GIS00_00725</name>
</gene>
<dbReference type="Gene3D" id="3.40.50.12780">
    <property type="entry name" value="N-terminal domain of ligase-like"/>
    <property type="match status" value="1"/>
</dbReference>
<dbReference type="GO" id="GO:0031956">
    <property type="term" value="F:medium-chain fatty acid-CoA ligase activity"/>
    <property type="evidence" value="ECO:0007669"/>
    <property type="project" value="TreeGrafter"/>
</dbReference>
<comment type="similarity">
    <text evidence="1">Belongs to the ATP-dependent AMP-binding enzyme family.</text>
</comment>
<dbReference type="RefSeq" id="WP_154766530.1">
    <property type="nucleotide sequence ID" value="NZ_WLYK01000001.1"/>
</dbReference>
<keyword evidence="2" id="KW-0436">Ligase</keyword>
<dbReference type="Gene3D" id="3.30.300.30">
    <property type="match status" value="1"/>
</dbReference>
<dbReference type="InterPro" id="IPR000873">
    <property type="entry name" value="AMP-dep_synth/lig_dom"/>
</dbReference>
<dbReference type="InterPro" id="IPR020845">
    <property type="entry name" value="AMP-binding_CS"/>
</dbReference>
<evidence type="ECO:0000259" key="3">
    <source>
        <dbReference type="Pfam" id="PF00501"/>
    </source>
</evidence>
<comment type="caution">
    <text evidence="5">The sequence shown here is derived from an EMBL/GenBank/DDBJ whole genome shotgun (WGS) entry which is preliminary data.</text>
</comment>
<evidence type="ECO:0000313" key="6">
    <source>
        <dbReference type="Proteomes" id="UP000460221"/>
    </source>
</evidence>
<dbReference type="InterPro" id="IPR042099">
    <property type="entry name" value="ANL_N_sf"/>
</dbReference>
<dbReference type="Pfam" id="PF00501">
    <property type="entry name" value="AMP-binding"/>
    <property type="match status" value="1"/>
</dbReference>
<proteinExistence type="inferred from homology"/>
<name>A0A7K1FEG2_9ACTN</name>
<accession>A0A7K1FEG2</accession>
<dbReference type="PANTHER" id="PTHR43201:SF5">
    <property type="entry name" value="MEDIUM-CHAIN ACYL-COA LIGASE ACSF2, MITOCHONDRIAL"/>
    <property type="match status" value="1"/>
</dbReference>
<dbReference type="PROSITE" id="PS00455">
    <property type="entry name" value="AMP_BINDING"/>
    <property type="match status" value="1"/>
</dbReference>
<feature type="domain" description="AMP-binding enzyme C-terminal" evidence="4">
    <location>
        <begin position="459"/>
        <end position="536"/>
    </location>
</feature>
<dbReference type="InterPro" id="IPR025110">
    <property type="entry name" value="AMP-bd_C"/>
</dbReference>
<dbReference type="GO" id="GO:0006631">
    <property type="term" value="P:fatty acid metabolic process"/>
    <property type="evidence" value="ECO:0007669"/>
    <property type="project" value="TreeGrafter"/>
</dbReference>
<dbReference type="PANTHER" id="PTHR43201">
    <property type="entry name" value="ACYL-COA SYNTHETASE"/>
    <property type="match status" value="1"/>
</dbReference>
<evidence type="ECO:0000256" key="1">
    <source>
        <dbReference type="ARBA" id="ARBA00006432"/>
    </source>
</evidence>
<sequence>MGFATVSDRYSAEEIEGFYATGQWQPETLTDLVEQQVAVRPDRVFLTDDTTSLTFRELRDRGLGLAVGLHRLGIRAGDRVAVQMPNWSEFGVIAVALSRLGAIMVPIMPIYRSDDVSYVLRTAGVRAAIVPESFKKFDYLGMYTDLRAECPELTDILVLRGTPGRVAADGVHDFAGLVVDVPAADAAAEIGPGVGPDDPITIVFSSGTTSRPKGCLHTFNTLACGSRLLAQAFGYTPDDVQFGPSPVTHTTGLVTSIVLPMIHGAGSHIMEAWEPVAGIRQIRERGCTVTVNATTFLQMLLDAFDPAVDDLGRMRLWVAAGAPIPAAIIERAGSAVPGLQVLSLYGRTENVTTTTCTVRDEPVRSLTSDGRPLPLQSVKIVDEFGDEVPRGQEGDIAYKGAMHMLEYIGNAAETDALFTPDGHSRSGDLGTMDADGYVRVTGRTKDIVIRGGMNISVRQVEDMLSSHPDIARVAVVGMPDPRLGEKVCCYLVPAAGCTAPDLAGIREYLLGAGLAIQKVPERVEVVQELPTTATGKIQKHVLRSMIAETLSTQNA</sequence>
<evidence type="ECO:0000256" key="2">
    <source>
        <dbReference type="ARBA" id="ARBA00022598"/>
    </source>
</evidence>
<dbReference type="Proteomes" id="UP000460221">
    <property type="component" value="Unassembled WGS sequence"/>
</dbReference>
<dbReference type="EMBL" id="WLYK01000001">
    <property type="protein sequence ID" value="MTD12466.1"/>
    <property type="molecule type" value="Genomic_DNA"/>
</dbReference>
<keyword evidence="6" id="KW-1185">Reference proteome</keyword>
<dbReference type="InterPro" id="IPR045851">
    <property type="entry name" value="AMP-bd_C_sf"/>
</dbReference>
<protein>
    <submittedName>
        <fullName evidence="5">AMP-binding protein</fullName>
    </submittedName>
</protein>
<evidence type="ECO:0000259" key="4">
    <source>
        <dbReference type="Pfam" id="PF13193"/>
    </source>
</evidence>
<organism evidence="5 6">
    <name type="scientific">Nakamurella alba</name>
    <dbReference type="NCBI Taxonomy" id="2665158"/>
    <lineage>
        <taxon>Bacteria</taxon>
        <taxon>Bacillati</taxon>
        <taxon>Actinomycetota</taxon>
        <taxon>Actinomycetes</taxon>
        <taxon>Nakamurellales</taxon>
        <taxon>Nakamurellaceae</taxon>
        <taxon>Nakamurella</taxon>
    </lineage>
</organism>
<dbReference type="Pfam" id="PF13193">
    <property type="entry name" value="AMP-binding_C"/>
    <property type="match status" value="1"/>
</dbReference>
<dbReference type="SUPFAM" id="SSF56801">
    <property type="entry name" value="Acetyl-CoA synthetase-like"/>
    <property type="match status" value="1"/>
</dbReference>